<evidence type="ECO:0000313" key="2">
    <source>
        <dbReference type="EMBL" id="CDW24076.1"/>
    </source>
</evidence>
<organism evidence="2">
    <name type="scientific">Lepeophtheirus salmonis</name>
    <name type="common">Salmon louse</name>
    <name type="synonym">Caligus salmonis</name>
    <dbReference type="NCBI Taxonomy" id="72036"/>
    <lineage>
        <taxon>Eukaryota</taxon>
        <taxon>Metazoa</taxon>
        <taxon>Ecdysozoa</taxon>
        <taxon>Arthropoda</taxon>
        <taxon>Crustacea</taxon>
        <taxon>Multicrustacea</taxon>
        <taxon>Hexanauplia</taxon>
        <taxon>Copepoda</taxon>
        <taxon>Siphonostomatoida</taxon>
        <taxon>Caligidae</taxon>
        <taxon>Lepeophtheirus</taxon>
    </lineage>
</organism>
<proteinExistence type="predicted"/>
<feature type="non-terminal residue" evidence="2">
    <location>
        <position position="1"/>
    </location>
</feature>
<feature type="compositionally biased region" description="Basic and acidic residues" evidence="1">
    <location>
        <begin position="252"/>
        <end position="274"/>
    </location>
</feature>
<dbReference type="AlphaFoldDB" id="A0A0K2TF43"/>
<feature type="region of interest" description="Disordered" evidence="1">
    <location>
        <begin position="190"/>
        <end position="274"/>
    </location>
</feature>
<protein>
    <submittedName>
        <fullName evidence="2">Uncharacterized protein</fullName>
    </submittedName>
</protein>
<feature type="compositionally biased region" description="Polar residues" evidence="1">
    <location>
        <begin position="459"/>
        <end position="468"/>
    </location>
</feature>
<accession>A0A0K2TF43</accession>
<feature type="compositionally biased region" description="Basic and acidic residues" evidence="1">
    <location>
        <begin position="449"/>
        <end position="458"/>
    </location>
</feature>
<reference evidence="2" key="1">
    <citation type="submission" date="2014-05" db="EMBL/GenBank/DDBJ databases">
        <authorList>
            <person name="Chronopoulou M."/>
        </authorList>
    </citation>
    <scope>NUCLEOTIDE SEQUENCE</scope>
    <source>
        <tissue evidence="2">Whole organism</tissue>
    </source>
</reference>
<evidence type="ECO:0000256" key="1">
    <source>
        <dbReference type="SAM" id="MobiDB-lite"/>
    </source>
</evidence>
<feature type="region of interest" description="Disordered" evidence="1">
    <location>
        <begin position="449"/>
        <end position="474"/>
    </location>
</feature>
<feature type="compositionally biased region" description="Polar residues" evidence="1">
    <location>
        <begin position="190"/>
        <end position="201"/>
    </location>
</feature>
<name>A0A0K2TF43_LEPSM</name>
<dbReference type="EMBL" id="HACA01006715">
    <property type="protein sequence ID" value="CDW24076.1"/>
    <property type="molecule type" value="Transcribed_RNA"/>
</dbReference>
<feature type="compositionally biased region" description="Basic residues" evidence="1">
    <location>
        <begin position="237"/>
        <end position="250"/>
    </location>
</feature>
<sequence length="474" mass="54233">FISGNTNGKQSDILNFENHWKKENNMLRNKKILISIEDKLNNIEEIVNERSDSKKNVDEAIKPDLKGSKYSKPEVLHGKMARIKVNMAIKSSGINNLPMQRNNKKSVNYTYNSRNMDKKVKNMDQFFPEVGKIKLSRKKRNSESVDFSSNPNRYERTSKIKNEENVIFNNELQFKNLIDRVEKTMNKIKSFNKNNRTNNGSFDIPHNKLEKSHQNIVPSIKIRNKRSLNKSKDKKSSKLVNHKKKKHNFKNHSSENDEKLDSKTEEKISEKEKNRVTTSSTISLDNITITTNKVNGEIDDIFDNEIDLEKSPNGLILIVYNPGSSKLKFGQMVDGNLDPVMNDTFILESMGKSKMKDTKLNTTINNVLKNIYTKHLSTIANSSLKKNQTHIRVDNSTTTSIATPDISTISLNKATKKKEVGVKNIEKHKATTTNYLDTTTTVENDLEKLTSTEQKSESSMEINDQKSTTVKEKD</sequence>